<dbReference type="InterPro" id="IPR036737">
    <property type="entry name" value="OmpA-like_sf"/>
</dbReference>
<evidence type="ECO:0008006" key="3">
    <source>
        <dbReference type="Google" id="ProtNLM"/>
    </source>
</evidence>
<dbReference type="SUPFAM" id="SSF103088">
    <property type="entry name" value="OmpA-like"/>
    <property type="match status" value="1"/>
</dbReference>
<comment type="caution">
    <text evidence="1">The sequence shown here is derived from an EMBL/GenBank/DDBJ whole genome shotgun (WGS) entry which is preliminary data.</text>
</comment>
<protein>
    <recommendedName>
        <fullName evidence="3">OmpA-like domain-containing protein</fullName>
    </recommendedName>
</protein>
<keyword evidence="2" id="KW-1185">Reference proteome</keyword>
<proteinExistence type="predicted"/>
<reference evidence="1 2" key="1">
    <citation type="submission" date="2022-02" db="EMBL/GenBank/DDBJ databases">
        <title>Draft genome sequence of Mezorhizobium retamae strain IRAMC:0171 isolated from Retama raetam nodules.</title>
        <authorList>
            <person name="Bengaied R."/>
            <person name="Sbissi I."/>
            <person name="Huber K."/>
            <person name="Ghodbane F."/>
            <person name="Nouioui I."/>
            <person name="Tarhouni M."/>
            <person name="Gtari M."/>
        </authorList>
    </citation>
    <scope>NUCLEOTIDE SEQUENCE [LARGE SCALE GENOMIC DNA]</scope>
    <source>
        <strain evidence="1 2">IRAMC:0171</strain>
    </source>
</reference>
<dbReference type="EMBL" id="JAKREW010000005">
    <property type="protein sequence ID" value="MCG7504892.1"/>
    <property type="molecule type" value="Genomic_DNA"/>
</dbReference>
<name>A0ABS9QBU9_9HYPH</name>
<evidence type="ECO:0000313" key="1">
    <source>
        <dbReference type="EMBL" id="MCG7504892.1"/>
    </source>
</evidence>
<dbReference type="Gene3D" id="3.30.1330.60">
    <property type="entry name" value="OmpA-like domain"/>
    <property type="match status" value="1"/>
</dbReference>
<evidence type="ECO:0000313" key="2">
    <source>
        <dbReference type="Proteomes" id="UP001201701"/>
    </source>
</evidence>
<dbReference type="Proteomes" id="UP001201701">
    <property type="component" value="Unassembled WGS sequence"/>
</dbReference>
<sequence>MPVIAAGGSITVVGHASRSGSDTRNSALSLQRADAVAQHIRKEVRSQVRATAFDVKSVIGEGERAAAMVGVRDGNEDPYYRAVTLAVWAKPVPPKFPTVVRTAPKLVSRTVKLTKSKIDTTGSSGAGADKFSGEDGAAWASLIAQVFFDDFNTIKNVETKSFPSDYVITEIHQDYSYEHDRRELASFSSERVVVSFRWGPSTPNVTYIRRGRMLSTSGRRILKDTGWETDTRVTIPRGELLSKLKAMGSR</sequence>
<gene>
    <name evidence="1" type="ORF">L4923_07650</name>
</gene>
<organism evidence="1 2">
    <name type="scientific">Mesorhizobium retamae</name>
    <dbReference type="NCBI Taxonomy" id="2912854"/>
    <lineage>
        <taxon>Bacteria</taxon>
        <taxon>Pseudomonadati</taxon>
        <taxon>Pseudomonadota</taxon>
        <taxon>Alphaproteobacteria</taxon>
        <taxon>Hyphomicrobiales</taxon>
        <taxon>Phyllobacteriaceae</taxon>
        <taxon>Mesorhizobium</taxon>
    </lineage>
</organism>
<accession>A0ABS9QBU9</accession>